<keyword evidence="2" id="KW-1185">Reference proteome</keyword>
<dbReference type="AlphaFoldDB" id="A0A918IFU1"/>
<protein>
    <submittedName>
        <fullName evidence="1">Uncharacterized protein</fullName>
    </submittedName>
</protein>
<accession>A0A918IFU1</accession>
<dbReference type="Proteomes" id="UP000618795">
    <property type="component" value="Unassembled WGS sequence"/>
</dbReference>
<proteinExistence type="predicted"/>
<organism evidence="1 2">
    <name type="scientific">Streptomyces filipinensis</name>
    <dbReference type="NCBI Taxonomy" id="66887"/>
    <lineage>
        <taxon>Bacteria</taxon>
        <taxon>Bacillati</taxon>
        <taxon>Actinomycetota</taxon>
        <taxon>Actinomycetes</taxon>
        <taxon>Kitasatosporales</taxon>
        <taxon>Streptomycetaceae</taxon>
        <taxon>Streptomyces</taxon>
    </lineage>
</organism>
<reference evidence="1" key="2">
    <citation type="submission" date="2020-09" db="EMBL/GenBank/DDBJ databases">
        <authorList>
            <person name="Sun Q."/>
            <person name="Ohkuma M."/>
        </authorList>
    </citation>
    <scope>NUCLEOTIDE SEQUENCE</scope>
    <source>
        <strain evidence="1">JCM 4369</strain>
    </source>
</reference>
<dbReference type="EMBL" id="BMTD01000015">
    <property type="protein sequence ID" value="GGV12188.1"/>
    <property type="molecule type" value="Genomic_DNA"/>
</dbReference>
<evidence type="ECO:0000313" key="2">
    <source>
        <dbReference type="Proteomes" id="UP000618795"/>
    </source>
</evidence>
<comment type="caution">
    <text evidence="1">The sequence shown here is derived from an EMBL/GenBank/DDBJ whole genome shotgun (WGS) entry which is preliminary data.</text>
</comment>
<sequence length="209" mass="22567">MLSDCVVYTSIGPSPLGFLPCRDGPPLPGGFKLGINPGQVRHESTQTILGGEEVRQRFDAPELSLVRYIKDGCHRGLLLAVVGVDDGRVRERPRQSEWVRANASCVAAASWATLVQAASPSRMRAAAWCPRPCSTCGSCWRWCAEDLPKSLDLGFDSAGWTFMHPSAGGPSYAGSSRVWSWSASQSRPAVACLTWSATCLREAGVRAER</sequence>
<gene>
    <name evidence="1" type="ORF">GCM10010260_58520</name>
</gene>
<name>A0A918IFU1_9ACTN</name>
<evidence type="ECO:0000313" key="1">
    <source>
        <dbReference type="EMBL" id="GGV12188.1"/>
    </source>
</evidence>
<reference evidence="1" key="1">
    <citation type="journal article" date="2014" name="Int. J. Syst. Evol. Microbiol.">
        <title>Complete genome sequence of Corynebacterium casei LMG S-19264T (=DSM 44701T), isolated from a smear-ripened cheese.</title>
        <authorList>
            <consortium name="US DOE Joint Genome Institute (JGI-PGF)"/>
            <person name="Walter F."/>
            <person name="Albersmeier A."/>
            <person name="Kalinowski J."/>
            <person name="Ruckert C."/>
        </authorList>
    </citation>
    <scope>NUCLEOTIDE SEQUENCE</scope>
    <source>
        <strain evidence="1">JCM 4369</strain>
    </source>
</reference>